<evidence type="ECO:0000256" key="3">
    <source>
        <dbReference type="ARBA" id="ARBA00022824"/>
    </source>
</evidence>
<dbReference type="GO" id="GO:0070072">
    <property type="term" value="P:vacuolar proton-transporting V-type ATPase complex assembly"/>
    <property type="evidence" value="ECO:0007669"/>
    <property type="project" value="InterPro"/>
</dbReference>
<name>A0AA39I223_9BILA</name>
<keyword evidence="8" id="KW-1185">Reference proteome</keyword>
<dbReference type="PANTHER" id="PTHR31394">
    <property type="entry name" value="TRANSMEMBRANE PROTEIN 199"/>
    <property type="match status" value="1"/>
</dbReference>
<feature type="transmembrane region" description="Helical" evidence="6">
    <location>
        <begin position="167"/>
        <end position="185"/>
    </location>
</feature>
<dbReference type="Proteomes" id="UP001175271">
    <property type="component" value="Unassembled WGS sequence"/>
</dbReference>
<feature type="transmembrane region" description="Helical" evidence="6">
    <location>
        <begin position="130"/>
        <end position="155"/>
    </location>
</feature>
<evidence type="ECO:0000313" key="7">
    <source>
        <dbReference type="EMBL" id="KAK0415394.1"/>
    </source>
</evidence>
<gene>
    <name evidence="7" type="ORF">QR680_011924</name>
</gene>
<dbReference type="GO" id="GO:0005789">
    <property type="term" value="C:endoplasmic reticulum membrane"/>
    <property type="evidence" value="ECO:0007669"/>
    <property type="project" value="UniProtKB-SubCell"/>
</dbReference>
<keyword evidence="3" id="KW-0256">Endoplasmic reticulum</keyword>
<keyword evidence="4 6" id="KW-1133">Transmembrane helix</keyword>
<evidence type="ECO:0000256" key="6">
    <source>
        <dbReference type="SAM" id="Phobius"/>
    </source>
</evidence>
<dbReference type="Pfam" id="PF11712">
    <property type="entry name" value="Vma12"/>
    <property type="match status" value="1"/>
</dbReference>
<reference evidence="7" key="1">
    <citation type="submission" date="2023-06" db="EMBL/GenBank/DDBJ databases">
        <title>Genomic analysis of the entomopathogenic nematode Steinernema hermaphroditum.</title>
        <authorList>
            <person name="Schwarz E.M."/>
            <person name="Heppert J.K."/>
            <person name="Baniya A."/>
            <person name="Schwartz H.T."/>
            <person name="Tan C.-H."/>
            <person name="Antoshechkin I."/>
            <person name="Sternberg P.W."/>
            <person name="Goodrich-Blair H."/>
            <person name="Dillman A.R."/>
        </authorList>
    </citation>
    <scope>NUCLEOTIDE SEQUENCE</scope>
    <source>
        <strain evidence="7">PS9179</strain>
        <tissue evidence="7">Whole animal</tissue>
    </source>
</reference>
<sequence>MWCLHERHHSFIDLLFRRYDALTSKTQNGEPVVGLLKGDKVNQKMLEDYQNAVPPHLPFFMIVERLDVYKSPVVKKDNTEYQKRLQKLREEQQEKEYKQMTMTVDTGQRYGRENLMENFGQELRSANRHLIVVFNTLLTVGGAFVFGFFGIDIAYPHLNLDMTRRMIIGLVLGTIVFFADLYFIVKALGDDIESTNGQSTTVASTEASTSTSSEAKHIAGAMQNPVDPASSHILGGQTVASVHEMSSLHDVDVQQTLSATQTPFISDPMLEDIQVRAFSKHILPQLEHLTLRP</sequence>
<keyword evidence="2 6" id="KW-0812">Transmembrane</keyword>
<dbReference type="PANTHER" id="PTHR31394:SF1">
    <property type="entry name" value="TRANSMEMBRANE PROTEIN 199"/>
    <property type="match status" value="1"/>
</dbReference>
<organism evidence="7 8">
    <name type="scientific">Steinernema hermaphroditum</name>
    <dbReference type="NCBI Taxonomy" id="289476"/>
    <lineage>
        <taxon>Eukaryota</taxon>
        <taxon>Metazoa</taxon>
        <taxon>Ecdysozoa</taxon>
        <taxon>Nematoda</taxon>
        <taxon>Chromadorea</taxon>
        <taxon>Rhabditida</taxon>
        <taxon>Tylenchina</taxon>
        <taxon>Panagrolaimomorpha</taxon>
        <taxon>Strongyloidoidea</taxon>
        <taxon>Steinernematidae</taxon>
        <taxon>Steinernema</taxon>
    </lineage>
</organism>
<comment type="subcellular location">
    <subcellularLocation>
        <location evidence="1">Endoplasmic reticulum membrane</location>
        <topology evidence="1">Multi-pass membrane protein</topology>
    </subcellularLocation>
</comment>
<evidence type="ECO:0000256" key="1">
    <source>
        <dbReference type="ARBA" id="ARBA00004477"/>
    </source>
</evidence>
<dbReference type="AlphaFoldDB" id="A0AA39I223"/>
<accession>A0AA39I223</accession>
<evidence type="ECO:0008006" key="9">
    <source>
        <dbReference type="Google" id="ProtNLM"/>
    </source>
</evidence>
<protein>
    <recommendedName>
        <fullName evidence="9">Transmembrane protein 199</fullName>
    </recommendedName>
</protein>
<comment type="caution">
    <text evidence="7">The sequence shown here is derived from an EMBL/GenBank/DDBJ whole genome shotgun (WGS) entry which is preliminary data.</text>
</comment>
<evidence type="ECO:0000256" key="2">
    <source>
        <dbReference type="ARBA" id="ARBA00022692"/>
    </source>
</evidence>
<evidence type="ECO:0000313" key="8">
    <source>
        <dbReference type="Proteomes" id="UP001175271"/>
    </source>
</evidence>
<keyword evidence="5 6" id="KW-0472">Membrane</keyword>
<dbReference type="InterPro" id="IPR021013">
    <property type="entry name" value="ATPase_Vma12"/>
</dbReference>
<dbReference type="EMBL" id="JAUCMV010000002">
    <property type="protein sequence ID" value="KAK0415394.1"/>
    <property type="molecule type" value="Genomic_DNA"/>
</dbReference>
<evidence type="ECO:0000256" key="4">
    <source>
        <dbReference type="ARBA" id="ARBA00022989"/>
    </source>
</evidence>
<proteinExistence type="predicted"/>
<evidence type="ECO:0000256" key="5">
    <source>
        <dbReference type="ARBA" id="ARBA00023136"/>
    </source>
</evidence>